<evidence type="ECO:0000256" key="7">
    <source>
        <dbReference type="ARBA" id="ARBA00023268"/>
    </source>
</evidence>
<dbReference type="InterPro" id="IPR006062">
    <property type="entry name" value="His_biosynth"/>
</dbReference>
<evidence type="ECO:0000313" key="17">
    <source>
        <dbReference type="EMBL" id="PVU87180.1"/>
    </source>
</evidence>
<gene>
    <name evidence="17" type="ORF">BB559_006197</name>
</gene>
<feature type="active site" description="For GATase activity" evidence="13">
    <location>
        <position position="199"/>
    </location>
</feature>
<feature type="active site" evidence="13">
    <location>
        <position position="247"/>
    </location>
</feature>
<name>A0A2T9Y4B8_9FUNG</name>
<dbReference type="FunFam" id="3.20.20.70:FF:000094">
    <property type="entry name" value="Imidazole glycerol phosphate synthase hisHF"/>
    <property type="match status" value="1"/>
</dbReference>
<feature type="binding site" evidence="14">
    <location>
        <position position="472"/>
    </location>
    <ligand>
        <name>substrate</name>
    </ligand>
</feature>
<keyword evidence="4 12" id="KW-0315">Glutamine amidotransferase</keyword>
<dbReference type="Gene3D" id="3.40.50.880">
    <property type="match status" value="1"/>
</dbReference>
<evidence type="ECO:0000256" key="11">
    <source>
        <dbReference type="ARBA" id="ARBA00061106"/>
    </source>
</evidence>
<evidence type="ECO:0000256" key="12">
    <source>
        <dbReference type="PIRNR" id="PIRNR036936"/>
    </source>
</evidence>
<comment type="function">
    <text evidence="10 12">IGPS catalyzes the conversion of PRFAR and glutamine to IGP, AICAR and glutamate. The glutaminase domain produces the ammonia necessary for the cyclase domain to produce IGP and AICAR from PRFAR. The ammonia is channeled to the active site of the cyclase domain.</text>
</comment>
<evidence type="ECO:0000256" key="4">
    <source>
        <dbReference type="ARBA" id="ARBA00022962"/>
    </source>
</evidence>
<dbReference type="SUPFAM" id="SSF52317">
    <property type="entry name" value="Class I glutamine amidotransferase-like"/>
    <property type="match status" value="1"/>
</dbReference>
<feature type="active site" description="For GATase activity" evidence="13">
    <location>
        <position position="88"/>
    </location>
</feature>
<feature type="region of interest" description="PRFAR binding" evidence="14">
    <location>
        <begin position="367"/>
        <end position="368"/>
    </location>
</feature>
<feature type="active site" description="For GATase activity" evidence="13">
    <location>
        <position position="197"/>
    </location>
</feature>
<feature type="domain" description="Glutamine amidotransferase" evidence="16">
    <location>
        <begin position="13"/>
        <end position="209"/>
    </location>
</feature>
<comment type="similarity">
    <text evidence="15">Belongs to the HisA/HisF family.</text>
</comment>
<evidence type="ECO:0000256" key="14">
    <source>
        <dbReference type="PIRSR" id="PIRSR036936-2"/>
    </source>
</evidence>
<evidence type="ECO:0000259" key="16">
    <source>
        <dbReference type="Pfam" id="PF00117"/>
    </source>
</evidence>
<feature type="region of interest" description="PRFAR binding" evidence="14">
    <location>
        <begin position="405"/>
        <end position="407"/>
    </location>
</feature>
<evidence type="ECO:0000256" key="9">
    <source>
        <dbReference type="ARBA" id="ARBA00049534"/>
    </source>
</evidence>
<organism evidence="17 18">
    <name type="scientific">Furculomyces boomerangus</name>
    <dbReference type="NCBI Taxonomy" id="61424"/>
    <lineage>
        <taxon>Eukaryota</taxon>
        <taxon>Fungi</taxon>
        <taxon>Fungi incertae sedis</taxon>
        <taxon>Zoopagomycota</taxon>
        <taxon>Kickxellomycotina</taxon>
        <taxon>Harpellomycetes</taxon>
        <taxon>Harpellales</taxon>
        <taxon>Harpellaceae</taxon>
        <taxon>Furculomyces</taxon>
    </lineage>
</organism>
<comment type="pathway">
    <text evidence="1 12">Amino-acid biosynthesis; L-histidine biosynthesis; L-histidine from 5-phospho-alpha-D-ribose 1-diphosphate: step 5/9.</text>
</comment>
<dbReference type="PROSITE" id="PS51273">
    <property type="entry name" value="GATASE_TYPE_1"/>
    <property type="match status" value="1"/>
</dbReference>
<feature type="region of interest" description="PRFAR binding" evidence="14">
    <location>
        <begin position="477"/>
        <end position="478"/>
    </location>
</feature>
<dbReference type="GO" id="GO:0000107">
    <property type="term" value="F:imidazoleglycerol-phosphate synthase activity"/>
    <property type="evidence" value="ECO:0007669"/>
    <property type="project" value="UniProtKB-UniRule"/>
</dbReference>
<feature type="region of interest" description="PRFAR binding" evidence="14">
    <location>
        <begin position="526"/>
        <end position="527"/>
    </location>
</feature>
<evidence type="ECO:0000256" key="1">
    <source>
        <dbReference type="ARBA" id="ARBA00005091"/>
    </source>
</evidence>
<dbReference type="InterPro" id="IPR004651">
    <property type="entry name" value="HisF"/>
</dbReference>
<dbReference type="HAMAP" id="MF_00278">
    <property type="entry name" value="HisH"/>
    <property type="match status" value="1"/>
</dbReference>
<evidence type="ECO:0000313" key="18">
    <source>
        <dbReference type="Proteomes" id="UP000245699"/>
    </source>
</evidence>
<comment type="caution">
    <text evidence="17">The sequence shown here is derived from an EMBL/GenBank/DDBJ whole genome shotgun (WGS) entry which is preliminary data.</text>
</comment>
<evidence type="ECO:0000256" key="13">
    <source>
        <dbReference type="PIRSR" id="PIRSR036936-1"/>
    </source>
</evidence>
<dbReference type="Pfam" id="PF00977">
    <property type="entry name" value="His_biosynth"/>
    <property type="match status" value="1"/>
</dbReference>
<feature type="binding site" description="covalent" evidence="14">
    <location>
        <position position="88"/>
    </location>
    <ligand>
        <name>L-glutamine</name>
        <dbReference type="ChEBI" id="CHEBI:58359"/>
    </ligand>
</feature>
<dbReference type="EC" id="3.5.1.2" evidence="12"/>
<dbReference type="GO" id="GO:0000105">
    <property type="term" value="P:L-histidine biosynthetic process"/>
    <property type="evidence" value="ECO:0007669"/>
    <property type="project" value="UniProtKB-UniRule"/>
</dbReference>
<dbReference type="InterPro" id="IPR014640">
    <property type="entry name" value="IGPS_HisHF"/>
</dbReference>
<keyword evidence="6 12" id="KW-0456">Lyase</keyword>
<accession>A0A2T9Y4B8</accession>
<reference evidence="17 18" key="1">
    <citation type="journal article" date="2018" name="MBio">
        <title>Comparative Genomics Reveals the Core Gene Toolbox for the Fungus-Insect Symbiosis.</title>
        <authorList>
            <person name="Wang Y."/>
            <person name="Stata M."/>
            <person name="Wang W."/>
            <person name="Stajich J.E."/>
            <person name="White M.M."/>
            <person name="Moncalvo J.M."/>
        </authorList>
    </citation>
    <scope>NUCLEOTIDE SEQUENCE [LARGE SCALE GENOMIC DNA]</scope>
    <source>
        <strain evidence="17 18">AUS-77-4</strain>
    </source>
</reference>
<feature type="active site" evidence="13">
    <location>
        <position position="407"/>
    </location>
</feature>
<proteinExistence type="inferred from homology"/>
<dbReference type="Proteomes" id="UP000245699">
    <property type="component" value="Unassembled WGS sequence"/>
</dbReference>
<feature type="region of interest" description="PRFAR binding" evidence="14">
    <location>
        <begin position="503"/>
        <end position="504"/>
    </location>
</feature>
<evidence type="ECO:0000256" key="10">
    <source>
        <dbReference type="ARBA" id="ARBA00055946"/>
    </source>
</evidence>
<dbReference type="STRING" id="61424.A0A2T9Y4B8"/>
<protein>
    <recommendedName>
        <fullName evidence="12">Imidazole glycerol phosphate synthase hisHF</fullName>
    </recommendedName>
    <domain>
        <recommendedName>
            <fullName evidence="12">Glutaminase</fullName>
            <ecNumber evidence="12">3.5.1.2</ecNumber>
        </recommendedName>
    </domain>
    <domain>
        <recommendedName>
            <fullName evidence="12">Cyclase</fullName>
        </recommendedName>
    </domain>
</protein>
<comment type="similarity">
    <text evidence="11 12">In the C-terminal section; belongs to the HisA/HisF family.</text>
</comment>
<keyword evidence="5 12" id="KW-0368">Histidine biosynthesis</keyword>
<dbReference type="InterPro" id="IPR011060">
    <property type="entry name" value="RibuloseP-bd_barrel"/>
</dbReference>
<comment type="catalytic activity">
    <reaction evidence="8 12">
        <text>5-[(5-phospho-1-deoxy-D-ribulos-1-ylimino)methylamino]-1-(5-phospho-beta-D-ribosyl)imidazole-4-carboxamide + L-glutamine = D-erythro-1-(imidazol-4-yl)glycerol 3-phosphate + 5-amino-1-(5-phospho-beta-D-ribosyl)imidazole-4-carboxamide + L-glutamate + H(+)</text>
        <dbReference type="Rhea" id="RHEA:24793"/>
        <dbReference type="ChEBI" id="CHEBI:15378"/>
        <dbReference type="ChEBI" id="CHEBI:29985"/>
        <dbReference type="ChEBI" id="CHEBI:58278"/>
        <dbReference type="ChEBI" id="CHEBI:58359"/>
        <dbReference type="ChEBI" id="CHEBI:58475"/>
        <dbReference type="ChEBI" id="CHEBI:58525"/>
        <dbReference type="EC" id="4.3.2.10"/>
    </reaction>
</comment>
<dbReference type="Pfam" id="PF00117">
    <property type="entry name" value="GATase"/>
    <property type="match status" value="1"/>
</dbReference>
<dbReference type="GO" id="GO:0004359">
    <property type="term" value="F:glutaminase activity"/>
    <property type="evidence" value="ECO:0007669"/>
    <property type="project" value="UniProtKB-EC"/>
</dbReference>
<dbReference type="CDD" id="cd04731">
    <property type="entry name" value="HisF"/>
    <property type="match status" value="1"/>
</dbReference>
<dbReference type="NCBIfam" id="TIGR01855">
    <property type="entry name" value="IMP_synth_hisH"/>
    <property type="match status" value="1"/>
</dbReference>
<dbReference type="InterPro" id="IPR010139">
    <property type="entry name" value="Imidazole-glycPsynth_HisH"/>
</dbReference>
<keyword evidence="18" id="KW-1185">Reference proteome</keyword>
<evidence type="ECO:0000256" key="2">
    <source>
        <dbReference type="ARBA" id="ARBA00022605"/>
    </source>
</evidence>
<keyword evidence="3 12" id="KW-0378">Hydrolase</keyword>
<dbReference type="CDD" id="cd01748">
    <property type="entry name" value="GATase1_IGP_Synthase"/>
    <property type="match status" value="1"/>
</dbReference>
<dbReference type="PIRSF" id="PIRSF036936">
    <property type="entry name" value="IGPS_HisHF"/>
    <property type="match status" value="1"/>
</dbReference>
<evidence type="ECO:0000256" key="3">
    <source>
        <dbReference type="ARBA" id="ARBA00022801"/>
    </source>
</evidence>
<evidence type="ECO:0000256" key="15">
    <source>
        <dbReference type="RuleBase" id="RU003657"/>
    </source>
</evidence>
<evidence type="ECO:0000256" key="8">
    <source>
        <dbReference type="ARBA" id="ARBA00047838"/>
    </source>
</evidence>
<dbReference type="OrthoDB" id="10254903at2759"/>
<comment type="catalytic activity">
    <reaction evidence="9 12">
        <text>L-glutamine + H2O = L-glutamate + NH4(+)</text>
        <dbReference type="Rhea" id="RHEA:15889"/>
        <dbReference type="ChEBI" id="CHEBI:15377"/>
        <dbReference type="ChEBI" id="CHEBI:28938"/>
        <dbReference type="ChEBI" id="CHEBI:29985"/>
        <dbReference type="ChEBI" id="CHEBI:58359"/>
        <dbReference type="EC" id="3.5.1.2"/>
    </reaction>
</comment>
<dbReference type="InterPro" id="IPR013785">
    <property type="entry name" value="Aldolase_TIM"/>
</dbReference>
<dbReference type="InterPro" id="IPR050064">
    <property type="entry name" value="IGPS_HisA/HisF"/>
</dbReference>
<keyword evidence="2 12" id="KW-0028">Amino-acid biosynthesis</keyword>
<dbReference type="InterPro" id="IPR029062">
    <property type="entry name" value="Class_I_gatase-like"/>
</dbReference>
<feature type="binding site" evidence="14">
    <location>
        <position position="334"/>
    </location>
    <ligand>
        <name>substrate</name>
    </ligand>
</feature>
<keyword evidence="7 12" id="KW-0511">Multifunctional enzyme</keyword>
<evidence type="ECO:0000256" key="6">
    <source>
        <dbReference type="ARBA" id="ARBA00023239"/>
    </source>
</evidence>
<dbReference type="SUPFAM" id="SSF51366">
    <property type="entry name" value="Ribulose-phoshate binding barrel"/>
    <property type="match status" value="1"/>
</dbReference>
<dbReference type="PANTHER" id="PTHR21235">
    <property type="entry name" value="IMIDAZOLE GLYCEROL PHOSPHATE SYNTHASE SUBUNIT HISF/H IGP SYNTHASE SUBUNIT HISF/H"/>
    <property type="match status" value="1"/>
</dbReference>
<evidence type="ECO:0000256" key="5">
    <source>
        <dbReference type="ARBA" id="ARBA00023102"/>
    </source>
</evidence>
<dbReference type="PANTHER" id="PTHR21235:SF2">
    <property type="entry name" value="IMIDAZOLE GLYCEROL PHOSPHATE SYNTHASE HISHF"/>
    <property type="match status" value="1"/>
</dbReference>
<sequence length="552" mass="60586">MTMSDSTDQGLYLLDYGAGNVRSVFNAVEALGYKIKMITSEADFDAAKKIIFPGVGAFEYAMKSMSDKNFTKPLLKYIDSGRPLMGICVGMQILFEGSEESKVPGLGIFPGKCEKFNSKTKSVPKIGWDKAVVVHTKNESETLGISDSNMYYFVHSYAVPYTASTECAKFVHTATRYGDQVYISSVWNKNIFATQFHPEKSGKCGLDLLKHFICNFKSRTDQSETVNILSPEDIGSYSSVRVIACMDVRANDQGDLVVTKGDQYDVRESNDTNQVRNLGKPVELAARYYKENADEVAFLNITSFRDIPLNDTPMLQVLREASKSVFIPMTVGGGIRGIKCEKTGQYWSPVEVADAYFQAGADKVSIGSDSVYSAENYWKSGCKLNGDSSIEQISKAYGSQAVVVSIDPKRVYVESKTQTTHHTIPTSVPGPNGEKYCWYQCTVMGGRETRDFDVVQLATAVQALGAGEILLNCIDKDGTNSGYDLELIKLVKKNVTIPVIASSGAGRVEHFSEAVLESGADAVLAAGIFHRNEIPISDVKTHMENKGIIIRK</sequence>
<dbReference type="EMBL" id="MBFT01000793">
    <property type="protein sequence ID" value="PVU87180.1"/>
    <property type="molecule type" value="Genomic_DNA"/>
</dbReference>
<dbReference type="GO" id="GO:0016829">
    <property type="term" value="F:lyase activity"/>
    <property type="evidence" value="ECO:0007669"/>
    <property type="project" value="UniProtKB-KW"/>
</dbReference>
<dbReference type="UniPathway" id="UPA00031">
    <property type="reaction ID" value="UER00010"/>
</dbReference>
<dbReference type="InterPro" id="IPR017926">
    <property type="entry name" value="GATASE"/>
</dbReference>
<dbReference type="Gene3D" id="3.20.20.70">
    <property type="entry name" value="Aldolase class I"/>
    <property type="match status" value="1"/>
</dbReference>
<dbReference type="AlphaFoldDB" id="A0A2T9Y4B8"/>
<dbReference type="NCBIfam" id="TIGR00735">
    <property type="entry name" value="hisF"/>
    <property type="match status" value="1"/>
</dbReference>